<keyword evidence="8" id="KW-1185">Reference proteome</keyword>
<dbReference type="PANTHER" id="PTHR43280:SF2">
    <property type="entry name" value="HTH-TYPE TRANSCRIPTIONAL REGULATOR EXSA"/>
    <property type="match status" value="1"/>
</dbReference>
<evidence type="ECO:0000256" key="1">
    <source>
        <dbReference type="ARBA" id="ARBA00023015"/>
    </source>
</evidence>
<dbReference type="Pfam" id="PF17853">
    <property type="entry name" value="GGDEF_2"/>
    <property type="match status" value="1"/>
</dbReference>
<keyword evidence="1" id="KW-0805">Transcription regulation</keyword>
<dbReference type="PROSITE" id="PS00041">
    <property type="entry name" value="HTH_ARAC_FAMILY_1"/>
    <property type="match status" value="1"/>
</dbReference>
<dbReference type="RefSeq" id="WP_307202166.1">
    <property type="nucleotide sequence ID" value="NZ_JAUSST010000001.1"/>
</dbReference>
<sequence>MHKLLLVDDEQIEREGLQAILQKGFPSCEFKQARNGAQAIELAGQWLPDLVLMDIRMPGIGGLEAIERIAAFHPVAKFIMVTAYDTFDYARQAIKLGVKDYLLKPSKASEITATVGKVILEIEREKRERELREYEEDTLRKVMPLVESDVVTQLLFDHVHDVHLHDMLALLGGEVSREAFVMLVTLQLGMAPEPYYSTLKARVKHSGGGWVGAKSGRQIPIVVFRELGKSYRAQASSLVQLLLSAQQRDNGGDLFIGIGNCYGSLEEIRLSYQEALLATAGSGLPSKHRFYIDLESRGELAGGYQDPQTEKRFVESIRLGQWDAVRQTVTELIDMHDQNGASLSQSGQWVLERLWIISRVALEMGVEVEKPLFSFQVQHYRQLRAETESVMDKMIDAIIKHQNRLQPDTIGRMKQYIYENSQHDLTLEGIAKRFGLSPFYLSKMFKEQVGVNYIDYLTECRIDKAKALLLDPELSFKEITFDIGYNDPNYFSKVFKKLCGVSPTEYRRTALGIKG</sequence>
<evidence type="ECO:0000313" key="7">
    <source>
        <dbReference type="EMBL" id="MDQ0111872.1"/>
    </source>
</evidence>
<dbReference type="InterPro" id="IPR018060">
    <property type="entry name" value="HTH_AraC"/>
</dbReference>
<dbReference type="InterPro" id="IPR009057">
    <property type="entry name" value="Homeodomain-like_sf"/>
</dbReference>
<feature type="modified residue" description="4-aspartylphosphate" evidence="4">
    <location>
        <position position="54"/>
    </location>
</feature>
<evidence type="ECO:0000259" key="5">
    <source>
        <dbReference type="PROSITE" id="PS01124"/>
    </source>
</evidence>
<dbReference type="PANTHER" id="PTHR43280">
    <property type="entry name" value="ARAC-FAMILY TRANSCRIPTIONAL REGULATOR"/>
    <property type="match status" value="1"/>
</dbReference>
<reference evidence="7 8" key="1">
    <citation type="submission" date="2023-07" db="EMBL/GenBank/DDBJ databases">
        <title>Sorghum-associated microbial communities from plants grown in Nebraska, USA.</title>
        <authorList>
            <person name="Schachtman D."/>
        </authorList>
    </citation>
    <scope>NUCLEOTIDE SEQUENCE [LARGE SCALE GENOMIC DNA]</scope>
    <source>
        <strain evidence="7 8">CC482</strain>
    </source>
</reference>
<name>A0ABT9TWY1_PAEHA</name>
<dbReference type="Gene3D" id="1.10.10.60">
    <property type="entry name" value="Homeodomain-like"/>
    <property type="match status" value="2"/>
</dbReference>
<keyword evidence="4" id="KW-0597">Phosphoprotein</keyword>
<dbReference type="PROSITE" id="PS01124">
    <property type="entry name" value="HTH_ARAC_FAMILY_2"/>
    <property type="match status" value="1"/>
</dbReference>
<dbReference type="SMART" id="SM00448">
    <property type="entry name" value="REC"/>
    <property type="match status" value="1"/>
</dbReference>
<dbReference type="SUPFAM" id="SSF52172">
    <property type="entry name" value="CheY-like"/>
    <property type="match status" value="1"/>
</dbReference>
<dbReference type="InterPro" id="IPR011006">
    <property type="entry name" value="CheY-like_superfamily"/>
</dbReference>
<dbReference type="InterPro" id="IPR020449">
    <property type="entry name" value="Tscrpt_reg_AraC-type_HTH"/>
</dbReference>
<evidence type="ECO:0000256" key="2">
    <source>
        <dbReference type="ARBA" id="ARBA00023125"/>
    </source>
</evidence>
<comment type="caution">
    <text evidence="7">The sequence shown here is derived from an EMBL/GenBank/DDBJ whole genome shotgun (WGS) entry which is preliminary data.</text>
</comment>
<dbReference type="PRINTS" id="PR00032">
    <property type="entry name" value="HTHARAC"/>
</dbReference>
<evidence type="ECO:0000256" key="4">
    <source>
        <dbReference type="PROSITE-ProRule" id="PRU00169"/>
    </source>
</evidence>
<feature type="domain" description="Response regulatory" evidence="6">
    <location>
        <begin position="3"/>
        <end position="119"/>
    </location>
</feature>
<dbReference type="Pfam" id="PF12833">
    <property type="entry name" value="HTH_18"/>
    <property type="match status" value="1"/>
</dbReference>
<dbReference type="Pfam" id="PF00072">
    <property type="entry name" value="Response_reg"/>
    <property type="match status" value="1"/>
</dbReference>
<evidence type="ECO:0000259" key="6">
    <source>
        <dbReference type="PROSITE" id="PS50110"/>
    </source>
</evidence>
<dbReference type="Gene3D" id="3.40.50.2300">
    <property type="match status" value="1"/>
</dbReference>
<feature type="domain" description="HTH araC/xylS-type" evidence="5">
    <location>
        <begin position="411"/>
        <end position="509"/>
    </location>
</feature>
<dbReference type="PROSITE" id="PS50110">
    <property type="entry name" value="RESPONSE_REGULATORY"/>
    <property type="match status" value="1"/>
</dbReference>
<evidence type="ECO:0000313" key="8">
    <source>
        <dbReference type="Proteomes" id="UP001229346"/>
    </source>
</evidence>
<keyword evidence="3" id="KW-0804">Transcription</keyword>
<dbReference type="Proteomes" id="UP001229346">
    <property type="component" value="Unassembled WGS sequence"/>
</dbReference>
<evidence type="ECO:0000256" key="3">
    <source>
        <dbReference type="ARBA" id="ARBA00023163"/>
    </source>
</evidence>
<proteinExistence type="predicted"/>
<dbReference type="InterPro" id="IPR001789">
    <property type="entry name" value="Sig_transdc_resp-reg_receiver"/>
</dbReference>
<dbReference type="InterPro" id="IPR041522">
    <property type="entry name" value="CdaR_GGDEF"/>
</dbReference>
<dbReference type="InterPro" id="IPR018062">
    <property type="entry name" value="HTH_AraC-typ_CS"/>
</dbReference>
<dbReference type="CDD" id="cd17536">
    <property type="entry name" value="REC_YesN-like"/>
    <property type="match status" value="1"/>
</dbReference>
<keyword evidence="2" id="KW-0238">DNA-binding</keyword>
<gene>
    <name evidence="7" type="ORF">J2T15_001305</name>
</gene>
<protein>
    <submittedName>
        <fullName evidence="7">Two-component system response regulator YesN</fullName>
    </submittedName>
</protein>
<dbReference type="SUPFAM" id="SSF46689">
    <property type="entry name" value="Homeodomain-like"/>
    <property type="match status" value="2"/>
</dbReference>
<dbReference type="SMART" id="SM00342">
    <property type="entry name" value="HTH_ARAC"/>
    <property type="match status" value="1"/>
</dbReference>
<accession>A0ABT9TWY1</accession>
<dbReference type="EMBL" id="JAUSSU010000002">
    <property type="protein sequence ID" value="MDQ0111872.1"/>
    <property type="molecule type" value="Genomic_DNA"/>
</dbReference>
<organism evidence="7 8">
    <name type="scientific">Paenibacillus harenae</name>
    <dbReference type="NCBI Taxonomy" id="306543"/>
    <lineage>
        <taxon>Bacteria</taxon>
        <taxon>Bacillati</taxon>
        <taxon>Bacillota</taxon>
        <taxon>Bacilli</taxon>
        <taxon>Bacillales</taxon>
        <taxon>Paenibacillaceae</taxon>
        <taxon>Paenibacillus</taxon>
    </lineage>
</organism>